<name>A0A9Q3JH69_9BASI</name>
<sequence length="102" mass="11580">MSIPTVWAFSIYVDWFKAHGKSSFLARIGPRIFIYINPPPNERLNAENVYFSEIIPGPEDPTSTQLSYLLIPLMKDLKELWQGYHFSPTKIGPSILEGNPNG</sequence>
<dbReference type="EMBL" id="AVOT02071433">
    <property type="protein sequence ID" value="MBW0561729.1"/>
    <property type="molecule type" value="Genomic_DNA"/>
</dbReference>
<evidence type="ECO:0000313" key="2">
    <source>
        <dbReference type="Proteomes" id="UP000765509"/>
    </source>
</evidence>
<protein>
    <submittedName>
        <fullName evidence="1">Uncharacterized protein</fullName>
    </submittedName>
</protein>
<dbReference type="Proteomes" id="UP000765509">
    <property type="component" value="Unassembled WGS sequence"/>
</dbReference>
<dbReference type="AlphaFoldDB" id="A0A9Q3JH69"/>
<proteinExistence type="predicted"/>
<evidence type="ECO:0000313" key="1">
    <source>
        <dbReference type="EMBL" id="MBW0561729.1"/>
    </source>
</evidence>
<gene>
    <name evidence="1" type="ORF">O181_101444</name>
</gene>
<organism evidence="1 2">
    <name type="scientific">Austropuccinia psidii MF-1</name>
    <dbReference type="NCBI Taxonomy" id="1389203"/>
    <lineage>
        <taxon>Eukaryota</taxon>
        <taxon>Fungi</taxon>
        <taxon>Dikarya</taxon>
        <taxon>Basidiomycota</taxon>
        <taxon>Pucciniomycotina</taxon>
        <taxon>Pucciniomycetes</taxon>
        <taxon>Pucciniales</taxon>
        <taxon>Sphaerophragmiaceae</taxon>
        <taxon>Austropuccinia</taxon>
    </lineage>
</organism>
<comment type="caution">
    <text evidence="1">The sequence shown here is derived from an EMBL/GenBank/DDBJ whole genome shotgun (WGS) entry which is preliminary data.</text>
</comment>
<reference evidence="1" key="1">
    <citation type="submission" date="2021-03" db="EMBL/GenBank/DDBJ databases">
        <title>Draft genome sequence of rust myrtle Austropuccinia psidii MF-1, a brazilian biotype.</title>
        <authorList>
            <person name="Quecine M.C."/>
            <person name="Pachon D.M.R."/>
            <person name="Bonatelli M.L."/>
            <person name="Correr F.H."/>
            <person name="Franceschini L.M."/>
            <person name="Leite T.F."/>
            <person name="Margarido G.R.A."/>
            <person name="Almeida C.A."/>
            <person name="Ferrarezi J.A."/>
            <person name="Labate C.A."/>
        </authorList>
    </citation>
    <scope>NUCLEOTIDE SEQUENCE</scope>
    <source>
        <strain evidence="1">MF-1</strain>
    </source>
</reference>
<accession>A0A9Q3JH69</accession>
<keyword evidence="2" id="KW-1185">Reference proteome</keyword>